<protein>
    <submittedName>
        <fullName evidence="2">Uncharacterized protein</fullName>
    </submittedName>
</protein>
<proteinExistence type="predicted"/>
<feature type="region of interest" description="Disordered" evidence="1">
    <location>
        <begin position="48"/>
        <end position="86"/>
    </location>
</feature>
<organism evidence="2 3">
    <name type="scientific">Crotalaria pallida</name>
    <name type="common">Smooth rattlebox</name>
    <name type="synonym">Crotalaria striata</name>
    <dbReference type="NCBI Taxonomy" id="3830"/>
    <lineage>
        <taxon>Eukaryota</taxon>
        <taxon>Viridiplantae</taxon>
        <taxon>Streptophyta</taxon>
        <taxon>Embryophyta</taxon>
        <taxon>Tracheophyta</taxon>
        <taxon>Spermatophyta</taxon>
        <taxon>Magnoliopsida</taxon>
        <taxon>eudicotyledons</taxon>
        <taxon>Gunneridae</taxon>
        <taxon>Pentapetalae</taxon>
        <taxon>rosids</taxon>
        <taxon>fabids</taxon>
        <taxon>Fabales</taxon>
        <taxon>Fabaceae</taxon>
        <taxon>Papilionoideae</taxon>
        <taxon>50 kb inversion clade</taxon>
        <taxon>genistoids sensu lato</taxon>
        <taxon>core genistoids</taxon>
        <taxon>Crotalarieae</taxon>
        <taxon>Crotalaria</taxon>
    </lineage>
</organism>
<evidence type="ECO:0000256" key="1">
    <source>
        <dbReference type="SAM" id="MobiDB-lite"/>
    </source>
</evidence>
<sequence>MHSASFVQFVVIFEDLVEYSYLSLILPHGSSTHTHTHTHNTTRLLHQATPWPHTHSPNRSHTHRTDPTARHCTAANDSRIKKLTTV</sequence>
<comment type="caution">
    <text evidence="2">The sequence shown here is derived from an EMBL/GenBank/DDBJ whole genome shotgun (WGS) entry which is preliminary data.</text>
</comment>
<keyword evidence="3" id="KW-1185">Reference proteome</keyword>
<dbReference type="AlphaFoldDB" id="A0AAN9FHA8"/>
<accession>A0AAN9FHA8</accession>
<evidence type="ECO:0000313" key="2">
    <source>
        <dbReference type="EMBL" id="KAK7273253.1"/>
    </source>
</evidence>
<dbReference type="Proteomes" id="UP001372338">
    <property type="component" value="Unassembled WGS sequence"/>
</dbReference>
<gene>
    <name evidence="2" type="ORF">RIF29_14302</name>
</gene>
<reference evidence="2 3" key="1">
    <citation type="submission" date="2024-01" db="EMBL/GenBank/DDBJ databases">
        <title>The genomes of 5 underutilized Papilionoideae crops provide insights into root nodulation and disease resistanc.</title>
        <authorList>
            <person name="Yuan L."/>
        </authorList>
    </citation>
    <scope>NUCLEOTIDE SEQUENCE [LARGE SCALE GENOMIC DNA]</scope>
    <source>
        <strain evidence="2">ZHUSHIDOU_FW_LH</strain>
        <tissue evidence="2">Leaf</tissue>
    </source>
</reference>
<dbReference type="EMBL" id="JAYWIO010000003">
    <property type="protein sequence ID" value="KAK7273253.1"/>
    <property type="molecule type" value="Genomic_DNA"/>
</dbReference>
<name>A0AAN9FHA8_CROPI</name>
<evidence type="ECO:0000313" key="3">
    <source>
        <dbReference type="Proteomes" id="UP001372338"/>
    </source>
</evidence>